<dbReference type="Pfam" id="PF24883">
    <property type="entry name" value="NPHP3_N"/>
    <property type="match status" value="1"/>
</dbReference>
<feature type="domain" description="NACHT" evidence="2">
    <location>
        <begin position="103"/>
        <end position="253"/>
    </location>
</feature>
<dbReference type="PROSITE" id="PS50837">
    <property type="entry name" value="NACHT"/>
    <property type="match status" value="1"/>
</dbReference>
<name>A0A8H4QT09_9AGAR</name>
<dbReference type="PANTHER" id="PTHR10039">
    <property type="entry name" value="AMELOGENIN"/>
    <property type="match status" value="1"/>
</dbReference>
<dbReference type="PANTHER" id="PTHR10039:SF16">
    <property type="entry name" value="GPI INOSITOL-DEACYLASE"/>
    <property type="match status" value="1"/>
</dbReference>
<proteinExistence type="predicted"/>
<dbReference type="InterPro" id="IPR027417">
    <property type="entry name" value="P-loop_NTPase"/>
</dbReference>
<dbReference type="InterPro" id="IPR056884">
    <property type="entry name" value="NPHP3-like_N"/>
</dbReference>
<accession>A0A8H4QT09</accession>
<evidence type="ECO:0000313" key="4">
    <source>
        <dbReference type="Proteomes" id="UP000521872"/>
    </source>
</evidence>
<dbReference type="Gene3D" id="3.40.50.300">
    <property type="entry name" value="P-loop containing nucleotide triphosphate hydrolases"/>
    <property type="match status" value="1"/>
</dbReference>
<dbReference type="SUPFAM" id="SSF52540">
    <property type="entry name" value="P-loop containing nucleoside triphosphate hydrolases"/>
    <property type="match status" value="1"/>
</dbReference>
<evidence type="ECO:0000259" key="2">
    <source>
        <dbReference type="PROSITE" id="PS50837"/>
    </source>
</evidence>
<gene>
    <name evidence="3" type="ORF">D9613_012445</name>
</gene>
<comment type="caution">
    <text evidence="3">The sequence shown here is derived from an EMBL/GenBank/DDBJ whole genome shotgun (WGS) entry which is preliminary data.</text>
</comment>
<evidence type="ECO:0000256" key="1">
    <source>
        <dbReference type="ARBA" id="ARBA00022737"/>
    </source>
</evidence>
<reference evidence="3 4" key="1">
    <citation type="submission" date="2019-12" db="EMBL/GenBank/DDBJ databases">
        <authorList>
            <person name="Floudas D."/>
            <person name="Bentzer J."/>
            <person name="Ahren D."/>
            <person name="Johansson T."/>
            <person name="Persson P."/>
            <person name="Tunlid A."/>
        </authorList>
    </citation>
    <scope>NUCLEOTIDE SEQUENCE [LARGE SCALE GENOMIC DNA]</scope>
    <source>
        <strain evidence="3 4">CBS 102.39</strain>
    </source>
</reference>
<dbReference type="Proteomes" id="UP000521872">
    <property type="component" value="Unassembled WGS sequence"/>
</dbReference>
<organism evidence="3 4">
    <name type="scientific">Agrocybe pediades</name>
    <dbReference type="NCBI Taxonomy" id="84607"/>
    <lineage>
        <taxon>Eukaryota</taxon>
        <taxon>Fungi</taxon>
        <taxon>Dikarya</taxon>
        <taxon>Basidiomycota</taxon>
        <taxon>Agaricomycotina</taxon>
        <taxon>Agaricomycetes</taxon>
        <taxon>Agaricomycetidae</taxon>
        <taxon>Agaricales</taxon>
        <taxon>Agaricineae</taxon>
        <taxon>Strophariaceae</taxon>
        <taxon>Agrocybe</taxon>
    </lineage>
</organism>
<evidence type="ECO:0000313" key="3">
    <source>
        <dbReference type="EMBL" id="KAF4615817.1"/>
    </source>
</evidence>
<sequence>MNTNAPHPSHVPLQPHYAVQFGGTYTQVMGNYNDYRGATVKGGFERLQDACAPSAFHNSGEGHVHPPCHPNTRVAILRTIMERITGQRMYEDGVMRSTPTPDRFIILTGPAGAGKSAIASTIAGRCYEEGRLLASFFFRLADPSRNHSRQFFPTIAYQICLAIPQARNYIAAVIEKDPFILTKSLSRQLDSLLIKPLINSGMLNVTGRYCIIIDGLDECVDKEKKARSELLETLVSGITRTNLPLVFFIASRPEYDITSVINSQNLASISNRLYLDSDWNDIRLYLHDNFNTIKEKHPSRRLIPLNWPSDALFDALVRKAFGQFIYAATVVKYVASNQYNPMERLELVLAPHYNHKDTPFAELDALYIHILSEIEDIETLLRILSFYRLNGSQMDCRLPIWVLGYTNIMSQRQAVNVLAMLRSNLPSLVTVKEESFFDSERVAFSFYVNHASFVDFLCDSRRSGRYYMDLFLWRKEHISAIFRYHHRCKSETITGYSTLRSYLFFIKDNLDHTTIKTVFDHFSQISIKDLYGMIFAFRQEGYILSIILTFYNILHILEGLPSSPESSTVHSKLSQVLDKYLRDTLWIFRLNPRLQCILTILPYVTRCSKARMKCIVHLDVLDNLIPGDYMNRDPRIGDLHYMLRCDNKEEYFMSFIADFLKDPNRAGPSALRGMDYTDMAFSCLDILRHTTFLEQHPASSRCLARTRKNTPFLSRHKRHSLYRLYELTGVHRSRCHLWDISHCRSSFYYDAKWGRNVLKTEFWAFRKFLVVGLVLCYLPYLLKHSPKHEALEVHVRQMVFPPYAFRHPKKLALARKAIAKYVHGKYPVYYEETRV</sequence>
<keyword evidence="4" id="KW-1185">Reference proteome</keyword>
<dbReference type="AlphaFoldDB" id="A0A8H4QT09"/>
<protein>
    <recommendedName>
        <fullName evidence="2">NACHT domain-containing protein</fullName>
    </recommendedName>
</protein>
<keyword evidence="1" id="KW-0677">Repeat</keyword>
<dbReference type="EMBL" id="JAACJL010000033">
    <property type="protein sequence ID" value="KAF4615817.1"/>
    <property type="molecule type" value="Genomic_DNA"/>
</dbReference>
<dbReference type="InterPro" id="IPR007111">
    <property type="entry name" value="NACHT_NTPase"/>
</dbReference>